<evidence type="ECO:0000313" key="2">
    <source>
        <dbReference type="Proteomes" id="UP000006538"/>
    </source>
</evidence>
<protein>
    <submittedName>
        <fullName evidence="1">Uncharacterized protein</fullName>
    </submittedName>
</protein>
<reference evidence="1 2" key="1">
    <citation type="journal article" date="2010" name="Environ. Microbiol.">
        <title>Genomic analysis of oceanic cyanobacterial myoviruses compared with T4-like myoviruses from diverse hosts and environments.</title>
        <authorList>
            <person name="Sullivan M.B."/>
            <person name="Huang K.H."/>
            <person name="Ignacio-Espinoza J.C."/>
            <person name="Berlin A.M."/>
            <person name="Kelly L."/>
            <person name="Weigele P.R."/>
            <person name="DeFrancesco A.S."/>
            <person name="Kern S.E."/>
            <person name="Thompson L.R."/>
            <person name="Young S."/>
            <person name="Yandava C."/>
            <person name="Fu R."/>
            <person name="Krastins B."/>
            <person name="Chase M."/>
            <person name="Sarracino D."/>
            <person name="Osburne M.S."/>
            <person name="Henn M.R."/>
            <person name="Chisholm S.W."/>
        </authorList>
    </citation>
    <scope>NUCLEOTIDE SEQUENCE [LARGE SCALE GENOMIC DNA]</scope>
    <source>
        <strain evidence="1">M4-259</strain>
    </source>
</reference>
<dbReference type="Proteomes" id="UP000006538">
    <property type="component" value="Segment"/>
</dbReference>
<dbReference type="GeneID" id="10327946"/>
<gene>
    <name evidence="1" type="ORF">PHM2_075</name>
</gene>
<dbReference type="KEGG" id="vg:10327946"/>
<accession>E3SSS5</accession>
<evidence type="ECO:0000313" key="1">
    <source>
        <dbReference type="EMBL" id="ADO99853.1"/>
    </source>
</evidence>
<sequence>MGGRFKESQRRQAIKYGKRERKYKKNFW</sequence>
<dbReference type="EMBL" id="GU075905">
    <property type="protein sequence ID" value="ADO99853.1"/>
    <property type="molecule type" value="Genomic_DNA"/>
</dbReference>
<name>E3SSS5_9CAUD</name>
<proteinExistence type="predicted"/>
<dbReference type="RefSeq" id="YP_004323444.1">
    <property type="nucleotide sequence ID" value="NC_015284.1"/>
</dbReference>
<organism evidence="1 2">
    <name type="scientific">Prochlorococcus phage P-HM2</name>
    <dbReference type="NCBI Taxonomy" id="445696"/>
    <lineage>
        <taxon>Viruses</taxon>
        <taxon>Duplodnaviria</taxon>
        <taxon>Heunggongvirae</taxon>
        <taxon>Uroviricota</taxon>
        <taxon>Caudoviricetes</taxon>
        <taxon>Eurybiavirus</taxon>
        <taxon>Eurybiavirus PHM2</taxon>
    </lineage>
</organism>
<keyword evidence="2" id="KW-1185">Reference proteome</keyword>